<dbReference type="GO" id="GO:0003755">
    <property type="term" value="F:peptidyl-prolyl cis-trans isomerase activity"/>
    <property type="evidence" value="ECO:0007669"/>
    <property type="project" value="UniProtKB-KW"/>
</dbReference>
<keyword evidence="3 5" id="KW-0697">Rotamase</keyword>
<organism evidence="8 9">
    <name type="scientific">Triparma laevis f. longispina</name>
    <dbReference type="NCBI Taxonomy" id="1714387"/>
    <lineage>
        <taxon>Eukaryota</taxon>
        <taxon>Sar</taxon>
        <taxon>Stramenopiles</taxon>
        <taxon>Ochrophyta</taxon>
        <taxon>Bolidophyceae</taxon>
        <taxon>Parmales</taxon>
        <taxon>Triparmaceae</taxon>
        <taxon>Triparma</taxon>
    </lineage>
</organism>
<evidence type="ECO:0000313" key="8">
    <source>
        <dbReference type="EMBL" id="GMH79392.1"/>
    </source>
</evidence>
<name>A0A9W7AW35_9STRA</name>
<protein>
    <recommendedName>
        <fullName evidence="2 5">peptidylprolyl isomerase</fullName>
        <ecNumber evidence="2 5">5.2.1.8</ecNumber>
    </recommendedName>
</protein>
<dbReference type="InterPro" id="IPR001179">
    <property type="entry name" value="PPIase_FKBP_dom"/>
</dbReference>
<dbReference type="SUPFAM" id="SSF54534">
    <property type="entry name" value="FKBP-like"/>
    <property type="match status" value="1"/>
</dbReference>
<evidence type="ECO:0000313" key="9">
    <source>
        <dbReference type="Proteomes" id="UP001165122"/>
    </source>
</evidence>
<accession>A0A9W7AW35</accession>
<gene>
    <name evidence="8" type="ORF">TrLO_g3594</name>
</gene>
<dbReference type="AlphaFoldDB" id="A0A9W7AW35"/>
<keyword evidence="9" id="KW-1185">Reference proteome</keyword>
<dbReference type="InterPro" id="IPR046357">
    <property type="entry name" value="PPIase_dom_sf"/>
</dbReference>
<dbReference type="Pfam" id="PF00254">
    <property type="entry name" value="FKBP_C"/>
    <property type="match status" value="1"/>
</dbReference>
<dbReference type="FunFam" id="3.10.50.40:FF:000006">
    <property type="entry name" value="Peptidyl-prolyl cis-trans isomerase"/>
    <property type="match status" value="1"/>
</dbReference>
<feature type="signal peptide" evidence="6">
    <location>
        <begin position="1"/>
        <end position="22"/>
    </location>
</feature>
<feature type="chain" id="PRO_5040841886" description="peptidylprolyl isomerase" evidence="6">
    <location>
        <begin position="23"/>
        <end position="181"/>
    </location>
</feature>
<reference evidence="9" key="1">
    <citation type="journal article" date="2023" name="Commun. Biol.">
        <title>Genome analysis of Parmales, the sister group of diatoms, reveals the evolutionary specialization of diatoms from phago-mixotrophs to photoautotrophs.</title>
        <authorList>
            <person name="Ban H."/>
            <person name="Sato S."/>
            <person name="Yoshikawa S."/>
            <person name="Yamada K."/>
            <person name="Nakamura Y."/>
            <person name="Ichinomiya M."/>
            <person name="Sato N."/>
            <person name="Blanc-Mathieu R."/>
            <person name="Endo H."/>
            <person name="Kuwata A."/>
            <person name="Ogata H."/>
        </authorList>
    </citation>
    <scope>NUCLEOTIDE SEQUENCE [LARGE SCALE GENOMIC DNA]</scope>
    <source>
        <strain evidence="9">NIES 3700</strain>
    </source>
</reference>
<evidence type="ECO:0000256" key="3">
    <source>
        <dbReference type="ARBA" id="ARBA00023110"/>
    </source>
</evidence>
<dbReference type="Gene3D" id="3.10.50.40">
    <property type="match status" value="1"/>
</dbReference>
<dbReference type="PROSITE" id="PS50059">
    <property type="entry name" value="FKBP_PPIASE"/>
    <property type="match status" value="1"/>
</dbReference>
<dbReference type="OrthoDB" id="1902587at2759"/>
<feature type="domain" description="PPIase FKBP-type" evidence="7">
    <location>
        <begin position="90"/>
        <end position="181"/>
    </location>
</feature>
<dbReference type="EMBL" id="BRXW01000917">
    <property type="protein sequence ID" value="GMH79392.1"/>
    <property type="molecule type" value="Genomic_DNA"/>
</dbReference>
<evidence type="ECO:0000256" key="2">
    <source>
        <dbReference type="ARBA" id="ARBA00013194"/>
    </source>
</evidence>
<dbReference type="Proteomes" id="UP001165122">
    <property type="component" value="Unassembled WGS sequence"/>
</dbReference>
<evidence type="ECO:0000256" key="5">
    <source>
        <dbReference type="PROSITE-ProRule" id="PRU00277"/>
    </source>
</evidence>
<dbReference type="InterPro" id="IPR044609">
    <property type="entry name" value="FKBP2/11"/>
</dbReference>
<evidence type="ECO:0000256" key="4">
    <source>
        <dbReference type="ARBA" id="ARBA00023235"/>
    </source>
</evidence>
<keyword evidence="4 5" id="KW-0413">Isomerase</keyword>
<evidence type="ECO:0000256" key="1">
    <source>
        <dbReference type="ARBA" id="ARBA00000971"/>
    </source>
</evidence>
<dbReference type="EC" id="5.2.1.8" evidence="2 5"/>
<evidence type="ECO:0000256" key="6">
    <source>
        <dbReference type="SAM" id="SignalP"/>
    </source>
</evidence>
<sequence>MTHKKLLLATALLSSSLLLSTSYTPPNPSFSRPSLTRTKFLTVTGAALTGALTGVLVPQVAFAADDLITTDSGLKYRVVKEGTGSKPSPGSNVKAHYTGWLDSFNSDKKFDSSYDRSKPFTFRVGTGQVIKGWDECVLDMKVGEKRQVVIPSNLGYGERGAGGIIPGGATLYFEMELLAIA</sequence>
<comment type="catalytic activity">
    <reaction evidence="1 5">
        <text>[protein]-peptidylproline (omega=180) = [protein]-peptidylproline (omega=0)</text>
        <dbReference type="Rhea" id="RHEA:16237"/>
        <dbReference type="Rhea" id="RHEA-COMP:10747"/>
        <dbReference type="Rhea" id="RHEA-COMP:10748"/>
        <dbReference type="ChEBI" id="CHEBI:83833"/>
        <dbReference type="ChEBI" id="CHEBI:83834"/>
        <dbReference type="EC" id="5.2.1.8"/>
    </reaction>
</comment>
<dbReference type="PANTHER" id="PTHR45779:SF7">
    <property type="entry name" value="PEPTIDYLPROLYL ISOMERASE"/>
    <property type="match status" value="1"/>
</dbReference>
<keyword evidence="6" id="KW-0732">Signal</keyword>
<proteinExistence type="predicted"/>
<evidence type="ECO:0000259" key="7">
    <source>
        <dbReference type="PROSITE" id="PS50059"/>
    </source>
</evidence>
<dbReference type="PANTHER" id="PTHR45779">
    <property type="entry name" value="PEPTIDYLPROLYL ISOMERASE"/>
    <property type="match status" value="1"/>
</dbReference>
<dbReference type="GO" id="GO:0005783">
    <property type="term" value="C:endoplasmic reticulum"/>
    <property type="evidence" value="ECO:0007669"/>
    <property type="project" value="TreeGrafter"/>
</dbReference>
<comment type="caution">
    <text evidence="8">The sequence shown here is derived from an EMBL/GenBank/DDBJ whole genome shotgun (WGS) entry which is preliminary data.</text>
</comment>